<keyword evidence="4" id="KW-1185">Reference proteome</keyword>
<evidence type="ECO:0000313" key="3">
    <source>
        <dbReference type="EMBL" id="GIH06717.1"/>
    </source>
</evidence>
<evidence type="ECO:0000256" key="1">
    <source>
        <dbReference type="SAM" id="MobiDB-lite"/>
    </source>
</evidence>
<name>A0A8J3VHX0_9ACTN</name>
<sequence length="436" mass="46563">MPSGAAEFPTMASMNPRYRRHAQAFLGVAILLAGMFAAPAYAAEEPKQDQDSAPSETPPAGFRSWEELTDTQDRLNSAADYILSERSEGFSGLVAAPEKRALQVFWKGEIPADVKQRAAESGVPVEFGSAAYSQAELNDEVTRLGADKRVGEASPNADGSGVTVTVGNDADAEAVRREARLRVSVNVDRSPELLFDRQNDISPYWGGARWSNLSWGTSCSTGFSVIAGGQPRMLSAAHCADGPPAIPVSNVVRIGNATQPNTTVIGDINARDHLLINRPQGRTFAGRIYTGPWNSSTSAKVIGSTPDYVGNWICTGGARSGEHCNIRVVAVNTSVLGIAPLTRAEKVPAGPFVGNCIAAPGDSGGPVYNYGLVIRWPFLQWGAVARGTITAGVLDTPCWTNTGWATGSWRVWYAPVRRPLFDIHIGSLQWYGATLM</sequence>
<dbReference type="CDD" id="cd21112">
    <property type="entry name" value="alphaLP-like"/>
    <property type="match status" value="1"/>
</dbReference>
<dbReference type="PROSITE" id="PS00134">
    <property type="entry name" value="TRYPSIN_HIS"/>
    <property type="match status" value="1"/>
</dbReference>
<protein>
    <recommendedName>
        <fullName evidence="5">Serine protease</fullName>
    </recommendedName>
</protein>
<dbReference type="InterPro" id="IPR018114">
    <property type="entry name" value="TRYPSIN_HIS"/>
</dbReference>
<feature type="signal peptide" evidence="2">
    <location>
        <begin position="1"/>
        <end position="42"/>
    </location>
</feature>
<dbReference type="Proteomes" id="UP000612899">
    <property type="component" value="Unassembled WGS sequence"/>
</dbReference>
<dbReference type="GO" id="GO:0004252">
    <property type="term" value="F:serine-type endopeptidase activity"/>
    <property type="evidence" value="ECO:0007669"/>
    <property type="project" value="InterPro"/>
</dbReference>
<proteinExistence type="predicted"/>
<evidence type="ECO:0008006" key="5">
    <source>
        <dbReference type="Google" id="ProtNLM"/>
    </source>
</evidence>
<feature type="chain" id="PRO_5035284346" description="Serine protease" evidence="2">
    <location>
        <begin position="43"/>
        <end position="436"/>
    </location>
</feature>
<organism evidence="3 4">
    <name type="scientific">Rhizocola hellebori</name>
    <dbReference type="NCBI Taxonomy" id="1392758"/>
    <lineage>
        <taxon>Bacteria</taxon>
        <taxon>Bacillati</taxon>
        <taxon>Actinomycetota</taxon>
        <taxon>Actinomycetes</taxon>
        <taxon>Micromonosporales</taxon>
        <taxon>Micromonosporaceae</taxon>
        <taxon>Rhizocola</taxon>
    </lineage>
</organism>
<dbReference type="GO" id="GO:0006508">
    <property type="term" value="P:proteolysis"/>
    <property type="evidence" value="ECO:0007669"/>
    <property type="project" value="InterPro"/>
</dbReference>
<keyword evidence="2" id="KW-0732">Signal</keyword>
<comment type="caution">
    <text evidence="3">The sequence shown here is derived from an EMBL/GenBank/DDBJ whole genome shotgun (WGS) entry which is preliminary data.</text>
</comment>
<dbReference type="SUPFAM" id="SSF50494">
    <property type="entry name" value="Trypsin-like serine proteases"/>
    <property type="match status" value="1"/>
</dbReference>
<evidence type="ECO:0000256" key="2">
    <source>
        <dbReference type="SAM" id="SignalP"/>
    </source>
</evidence>
<dbReference type="EMBL" id="BONY01000029">
    <property type="protein sequence ID" value="GIH06717.1"/>
    <property type="molecule type" value="Genomic_DNA"/>
</dbReference>
<dbReference type="InterPro" id="IPR009003">
    <property type="entry name" value="Peptidase_S1_PA"/>
</dbReference>
<dbReference type="AlphaFoldDB" id="A0A8J3VHX0"/>
<evidence type="ECO:0000313" key="4">
    <source>
        <dbReference type="Proteomes" id="UP000612899"/>
    </source>
</evidence>
<feature type="region of interest" description="Disordered" evidence="1">
    <location>
        <begin position="43"/>
        <end position="62"/>
    </location>
</feature>
<accession>A0A8J3VHX0</accession>
<reference evidence="3" key="1">
    <citation type="submission" date="2021-01" db="EMBL/GenBank/DDBJ databases">
        <title>Whole genome shotgun sequence of Rhizocola hellebori NBRC 109834.</title>
        <authorList>
            <person name="Komaki H."/>
            <person name="Tamura T."/>
        </authorList>
    </citation>
    <scope>NUCLEOTIDE SEQUENCE</scope>
    <source>
        <strain evidence="3">NBRC 109834</strain>
    </source>
</reference>
<dbReference type="Gene3D" id="2.40.10.10">
    <property type="entry name" value="Trypsin-like serine proteases"/>
    <property type="match status" value="2"/>
</dbReference>
<dbReference type="InterPro" id="IPR043504">
    <property type="entry name" value="Peptidase_S1_PA_chymotrypsin"/>
</dbReference>
<gene>
    <name evidence="3" type="ORF">Rhe02_47840</name>
</gene>